<dbReference type="InterPro" id="IPR025963">
    <property type="entry name" value="FLgD_Tudor"/>
</dbReference>
<evidence type="ECO:0000256" key="3">
    <source>
        <dbReference type="ARBA" id="ARBA00022795"/>
    </source>
</evidence>
<evidence type="ECO:0000259" key="6">
    <source>
        <dbReference type="Pfam" id="PF13860"/>
    </source>
</evidence>
<dbReference type="Gene3D" id="2.30.30.910">
    <property type="match status" value="1"/>
</dbReference>
<protein>
    <recommendedName>
        <fullName evidence="2 5">Basal-body rod modification protein FlgD</fullName>
    </recommendedName>
</protein>
<feature type="domain" description="FlgD/Vpr Ig-like" evidence="6">
    <location>
        <begin position="104"/>
        <end position="177"/>
    </location>
</feature>
<reference evidence="8 9" key="1">
    <citation type="submission" date="2014-06" db="EMBL/GenBank/DDBJ databases">
        <authorList>
            <person name="Urmite Genomes Urmite Genomes"/>
        </authorList>
    </citation>
    <scope>NUCLEOTIDE SEQUENCE [LARGE SCALE GENOMIC DNA]</scope>
</reference>
<comment type="function">
    <text evidence="4 5">Required for flagellar hook formation. May act as a scaffolding protein.</text>
</comment>
<dbReference type="RefSeq" id="WP_052403269.1">
    <property type="nucleotide sequence ID" value="NZ_CCVW01000003.1"/>
</dbReference>
<evidence type="ECO:0000256" key="2">
    <source>
        <dbReference type="ARBA" id="ARBA00016013"/>
    </source>
</evidence>
<dbReference type="InterPro" id="IPR005648">
    <property type="entry name" value="FlgD"/>
</dbReference>
<proteinExistence type="inferred from homology"/>
<dbReference type="eggNOG" id="COG1843">
    <property type="taxonomic scope" value="Bacteria"/>
</dbReference>
<comment type="similarity">
    <text evidence="1 5">Belongs to the FlgD family.</text>
</comment>
<name>A0A078KUK2_9GAMM</name>
<dbReference type="InterPro" id="IPR025965">
    <property type="entry name" value="FlgD/Vpr_Ig-like"/>
</dbReference>
<accession>A0A078KUK2</accession>
<dbReference type="GO" id="GO:0044781">
    <property type="term" value="P:bacterial-type flagellum organization"/>
    <property type="evidence" value="ECO:0007669"/>
    <property type="project" value="UniProtKB-UniRule"/>
</dbReference>
<dbReference type="Proteomes" id="UP000044071">
    <property type="component" value="Unassembled WGS sequence"/>
</dbReference>
<evidence type="ECO:0000313" key="9">
    <source>
        <dbReference type="Proteomes" id="UP000044071"/>
    </source>
</evidence>
<keyword evidence="3 5" id="KW-1005">Bacterial flagellum biogenesis</keyword>
<sequence length="225" mass="23574">MAVDSVSSANAGLNSMLGQASANQNKGLGQKDFLKLMIAQAQNQDPLEPQTNGDFLGQLAQFSTNDGITKMQESIEQLASSLQSNQALQASSLVGRKVLVNSDSMNLDTDGEAKAAVDVPTTVDNLTASIYSEKGELIRKIPLGQHSPGLFTFGWDGLNQKGERQPAGKYTLKVSGVYSGQEVALKTMTAANVDSVSLGQGSDGIKLNVAGVGTVALNDVKEITN</sequence>
<dbReference type="STRING" id="1034943.BN59_02442"/>
<gene>
    <name evidence="8" type="primary">flgD</name>
    <name evidence="8" type="ORF">BN59_02442</name>
</gene>
<evidence type="ECO:0000256" key="1">
    <source>
        <dbReference type="ARBA" id="ARBA00010577"/>
    </source>
</evidence>
<evidence type="ECO:0000256" key="5">
    <source>
        <dbReference type="RuleBase" id="RU362076"/>
    </source>
</evidence>
<dbReference type="Pfam" id="PF13861">
    <property type="entry name" value="FLgD_tudor"/>
    <property type="match status" value="1"/>
</dbReference>
<dbReference type="OrthoDB" id="9785233at2"/>
<dbReference type="AlphaFoldDB" id="A0A078KUK2"/>
<dbReference type="Pfam" id="PF13860">
    <property type="entry name" value="FlgD_ig"/>
    <property type="match status" value="1"/>
</dbReference>
<evidence type="ECO:0000313" key="8">
    <source>
        <dbReference type="EMBL" id="CDZ78135.1"/>
    </source>
</evidence>
<organism evidence="8 9">
    <name type="scientific">Legionella massiliensis</name>
    <dbReference type="NCBI Taxonomy" id="1034943"/>
    <lineage>
        <taxon>Bacteria</taxon>
        <taxon>Pseudomonadati</taxon>
        <taxon>Pseudomonadota</taxon>
        <taxon>Gammaproteobacteria</taxon>
        <taxon>Legionellales</taxon>
        <taxon>Legionellaceae</taxon>
        <taxon>Legionella</taxon>
    </lineage>
</organism>
<dbReference type="EMBL" id="CCSB01000003">
    <property type="protein sequence ID" value="CDZ78135.1"/>
    <property type="molecule type" value="Genomic_DNA"/>
</dbReference>
<evidence type="ECO:0000256" key="4">
    <source>
        <dbReference type="ARBA" id="ARBA00024746"/>
    </source>
</evidence>
<keyword evidence="9" id="KW-1185">Reference proteome</keyword>
<evidence type="ECO:0000259" key="7">
    <source>
        <dbReference type="Pfam" id="PF13861"/>
    </source>
</evidence>
<dbReference type="Gene3D" id="2.60.40.4070">
    <property type="match status" value="1"/>
</dbReference>
<feature type="domain" description="FlgD Tudor-like" evidence="7">
    <location>
        <begin position="85"/>
        <end position="221"/>
    </location>
</feature>
<dbReference type="Pfam" id="PF03963">
    <property type="entry name" value="FlgD"/>
    <property type="match status" value="1"/>
</dbReference>